<proteinExistence type="predicted"/>
<evidence type="ECO:0000256" key="1">
    <source>
        <dbReference type="SAM" id="MobiDB-lite"/>
    </source>
</evidence>
<dbReference type="EMBL" id="BTRK01000006">
    <property type="protein sequence ID" value="GMR58552.1"/>
    <property type="molecule type" value="Genomic_DNA"/>
</dbReference>
<feature type="region of interest" description="Disordered" evidence="1">
    <location>
        <begin position="40"/>
        <end position="113"/>
    </location>
</feature>
<keyword evidence="3" id="KW-1185">Reference proteome</keyword>
<dbReference type="InterPro" id="IPR032675">
    <property type="entry name" value="LRR_dom_sf"/>
</dbReference>
<dbReference type="Gene3D" id="3.80.10.10">
    <property type="entry name" value="Ribonuclease Inhibitor"/>
    <property type="match status" value="1"/>
</dbReference>
<dbReference type="AlphaFoldDB" id="A0AAN5DAC8"/>
<accession>A0AAN5DAC8</accession>
<evidence type="ECO:0000313" key="3">
    <source>
        <dbReference type="Proteomes" id="UP001328107"/>
    </source>
</evidence>
<sequence length="829" mass="94096">SFLSGRTRRPLLGFYLARILPSESLLSGSSDDCPIDWSSQRIRNTQMNSDSRRPSHHNSRHRTYKCQPLYDPNDSANKNASSSSMAPSNKWNRKNGRGTERNGTSTSHAIPSVNCVMVEDDGWGEPNPDYWVKKERKEAKRLKELKFWADEAQEPAPETPPRRCEGARPLVDRVELQADWGDNSSLIGAQCATSAIPHEYNTLSMLNSEGGIEYGECSKESGEKVMLDERTEDAILNVYSNDLLMETIISHITQLSDRSRVEMASSRMFSLSKNAPYLFERGGDHLHIHFTTFDDMATIQYGSVVRTVPILTLDTRRFDNMEPRMTIALQRILDNISSRFSKNVRKITLGGTTEFYSARGVPDHHLILTYDFLKYLLTTFDCVTSLHLVNCGIDDGALDICDTPLWRGAMARMKSLELRCVWADTATRMPEILNYITCNLEEFTLTRFTCKRMGAALMKQLREADGRLKDIHLVIDEDSAEDAMEMLFMLKEVASRTDSLRITIAEIGDGSIASPKCFAILSHLRVIPNLTWLKVYVQPKNLGQFQTMTSLFRDLELLTSLRVLHMEGFVDQIWLTSDMIYNLADAFKTGMNYLAATLEDVSFANFPKHTKFNATGYKGDRKEGAYSCLWDSMASSIGTRKTKKVTLKGIRMNDDQLTLIYKAISRVAEEVYIKNIRAASCKIVPPLINGEFPMLRRLEVEIAVDPLMVARNLGEVSQTPHLQYAKFALKHRITNADHQMKTLKAMFSGVFVDQESPRGPLRQFIEVHHRIEGAQPPPPPSSALEARATSRPNLNYQMCPRTTEYRVAGYFSQPRRRQLPPKLLYGEWE</sequence>
<reference evidence="3" key="1">
    <citation type="submission" date="2022-10" db="EMBL/GenBank/DDBJ databases">
        <title>Genome assembly of Pristionchus species.</title>
        <authorList>
            <person name="Yoshida K."/>
            <person name="Sommer R.J."/>
        </authorList>
    </citation>
    <scope>NUCLEOTIDE SEQUENCE [LARGE SCALE GENOMIC DNA]</scope>
    <source>
        <strain evidence="3">RS5460</strain>
    </source>
</reference>
<comment type="caution">
    <text evidence="2">The sequence shown here is derived from an EMBL/GenBank/DDBJ whole genome shotgun (WGS) entry which is preliminary data.</text>
</comment>
<feature type="non-terminal residue" evidence="2">
    <location>
        <position position="1"/>
    </location>
</feature>
<protein>
    <submittedName>
        <fullName evidence="2">Uncharacterized protein</fullName>
    </submittedName>
</protein>
<feature type="compositionally biased region" description="Basic residues" evidence="1">
    <location>
        <begin position="54"/>
        <end position="64"/>
    </location>
</feature>
<feature type="compositionally biased region" description="Low complexity" evidence="1">
    <location>
        <begin position="71"/>
        <end position="90"/>
    </location>
</feature>
<dbReference type="Proteomes" id="UP001328107">
    <property type="component" value="Unassembled WGS sequence"/>
</dbReference>
<name>A0AAN5DAC8_9BILA</name>
<evidence type="ECO:0000313" key="2">
    <source>
        <dbReference type="EMBL" id="GMR58552.1"/>
    </source>
</evidence>
<organism evidence="2 3">
    <name type="scientific">Pristionchus mayeri</name>
    <dbReference type="NCBI Taxonomy" id="1317129"/>
    <lineage>
        <taxon>Eukaryota</taxon>
        <taxon>Metazoa</taxon>
        <taxon>Ecdysozoa</taxon>
        <taxon>Nematoda</taxon>
        <taxon>Chromadorea</taxon>
        <taxon>Rhabditida</taxon>
        <taxon>Rhabditina</taxon>
        <taxon>Diplogasteromorpha</taxon>
        <taxon>Diplogasteroidea</taxon>
        <taxon>Neodiplogasteridae</taxon>
        <taxon>Pristionchus</taxon>
    </lineage>
</organism>
<gene>
    <name evidence="2" type="ORF">PMAYCL1PPCAC_28747</name>
</gene>